<accession>A0A6H2H3F4</accession>
<evidence type="ECO:0000313" key="3">
    <source>
        <dbReference type="Proteomes" id="UP000502136"/>
    </source>
</evidence>
<dbReference type="Pfam" id="PF01547">
    <property type="entry name" value="SBP_bac_1"/>
    <property type="match status" value="1"/>
</dbReference>
<keyword evidence="3" id="KW-1185">Reference proteome</keyword>
<dbReference type="Pfam" id="PF12010">
    <property type="entry name" value="DUF3502"/>
    <property type="match status" value="1"/>
</dbReference>
<proteinExistence type="predicted"/>
<organism evidence="2 3">
    <name type="scientific">Paenibacillus albicereus</name>
    <dbReference type="NCBI Taxonomy" id="2726185"/>
    <lineage>
        <taxon>Bacteria</taxon>
        <taxon>Bacillati</taxon>
        <taxon>Bacillota</taxon>
        <taxon>Bacilli</taxon>
        <taxon>Bacillales</taxon>
        <taxon>Paenibacillaceae</taxon>
        <taxon>Paenibacillus</taxon>
    </lineage>
</organism>
<dbReference type="Proteomes" id="UP000502136">
    <property type="component" value="Chromosome"/>
</dbReference>
<feature type="domain" description="DUF3502" evidence="1">
    <location>
        <begin position="456"/>
        <end position="517"/>
    </location>
</feature>
<sequence>MLMTTALLASALAGCSGNGNGNGGGTANAGTVEGGAAANSGASGEAKAIDTSKKVELVWYVLGDGHADSPKIQDQINAMLEKDINATIKLNFTTWNDWQTKYNLLLTSGEKVDMVFASTWADYYKFADQGAFKELDGLLPTYMPETWKAVPKQDWEEATVGGKIYAVPSTYPEYTPDGLVYREDWRKELNVPEIKDLDSIEAYLDAVKTQKKVTPINGKAWNEVFTLFKAYHGYEQIGGDSGVIVAKSYDTPRDIINYAETPEFEQFVKRMKTWSQKGFWTSDTLSSQKEAGDALKAGTGGAYWRNAPGAGGFIVDAEKANKGTDYAYFPFTRFQGYAMPTLSVNNAMAVPKSSKNAERSLMALEKIRTDSRYFDLLTYGIQDTHYTLSDDGKIAISPPKGKEGDKNFKAYSITSWGWRVTSLAKEQQAGGWTEFPALMDEFKAESKPNIFAPIIMDYKPVKSQQAAVNQVIQQYGMPLMMGLVPDVDKALETYRKQLKAAGVEQVLAYVQEQANAYFDEKGIQ</sequence>
<dbReference type="AlphaFoldDB" id="A0A6H2H3F4"/>
<name>A0A6H2H3F4_9BACL</name>
<dbReference type="EMBL" id="CP051428">
    <property type="protein sequence ID" value="QJC54192.1"/>
    <property type="molecule type" value="Genomic_DNA"/>
</dbReference>
<dbReference type="InterPro" id="IPR006059">
    <property type="entry name" value="SBP"/>
</dbReference>
<protein>
    <submittedName>
        <fullName evidence="2">Extracellular solute-binding protein</fullName>
    </submittedName>
</protein>
<dbReference type="InterPro" id="IPR022627">
    <property type="entry name" value="DUF3502"/>
</dbReference>
<evidence type="ECO:0000313" key="2">
    <source>
        <dbReference type="EMBL" id="QJC54192.1"/>
    </source>
</evidence>
<dbReference type="KEGG" id="palr:HGI30_04140"/>
<gene>
    <name evidence="2" type="ORF">HGI30_04140</name>
</gene>
<dbReference type="Gene3D" id="3.40.190.10">
    <property type="entry name" value="Periplasmic binding protein-like II"/>
    <property type="match status" value="2"/>
</dbReference>
<evidence type="ECO:0000259" key="1">
    <source>
        <dbReference type="Pfam" id="PF12010"/>
    </source>
</evidence>
<reference evidence="2 3" key="1">
    <citation type="submission" date="2020-04" db="EMBL/GenBank/DDBJ databases">
        <title>Novel Paenibacillus strain UniB2 isolated from commercial digestive syrup.</title>
        <authorList>
            <person name="Thorat V."/>
            <person name="Kirdat K."/>
            <person name="Tiwarekar B."/>
            <person name="Yadav A."/>
        </authorList>
    </citation>
    <scope>NUCLEOTIDE SEQUENCE [LARGE SCALE GENOMIC DNA]</scope>
    <source>
        <strain evidence="2 3">UniB2</strain>
    </source>
</reference>
<dbReference type="SUPFAM" id="SSF53850">
    <property type="entry name" value="Periplasmic binding protein-like II"/>
    <property type="match status" value="1"/>
</dbReference>